<protein>
    <submittedName>
        <fullName evidence="2">Uncharacterized protein</fullName>
    </submittedName>
</protein>
<evidence type="ECO:0000256" key="1">
    <source>
        <dbReference type="SAM" id="MobiDB-lite"/>
    </source>
</evidence>
<feature type="compositionally biased region" description="Polar residues" evidence="1">
    <location>
        <begin position="22"/>
        <end position="39"/>
    </location>
</feature>
<name>A0A6A6I9R4_9PLEO</name>
<evidence type="ECO:0000313" key="3">
    <source>
        <dbReference type="Proteomes" id="UP000800094"/>
    </source>
</evidence>
<dbReference type="AlphaFoldDB" id="A0A6A6I9R4"/>
<keyword evidence="3" id="KW-1185">Reference proteome</keyword>
<feature type="compositionally biased region" description="Low complexity" evidence="1">
    <location>
        <begin position="479"/>
        <end position="496"/>
    </location>
</feature>
<gene>
    <name evidence="2" type="ORF">BU26DRAFT_338998</name>
</gene>
<feature type="compositionally biased region" description="Low complexity" evidence="1">
    <location>
        <begin position="430"/>
        <end position="448"/>
    </location>
</feature>
<proteinExistence type="predicted"/>
<evidence type="ECO:0000313" key="2">
    <source>
        <dbReference type="EMBL" id="KAF2246997.1"/>
    </source>
</evidence>
<feature type="compositionally biased region" description="Basic and acidic residues" evidence="1">
    <location>
        <begin position="285"/>
        <end position="297"/>
    </location>
</feature>
<feature type="region of interest" description="Disordered" evidence="1">
    <location>
        <begin position="404"/>
        <end position="454"/>
    </location>
</feature>
<feature type="compositionally biased region" description="Polar residues" evidence="1">
    <location>
        <begin position="556"/>
        <end position="565"/>
    </location>
</feature>
<feature type="region of interest" description="Disordered" evidence="1">
    <location>
        <begin position="136"/>
        <end position="193"/>
    </location>
</feature>
<sequence length="565" mass="61505">MAYQGTSSRVEGLSSGPDSHPRQPSISPPTRSNTVSTVASDKHLPPGTWKIPIHGNCPRCHHHHKAFLIRVEVSGDPNEVTDILCEKCHQKWLAVGGGSSTQLSLLSTASTDLDHVEIDFRKTLIDMVREATGTATAAGLPGVPESSSRAPSRQASVNMHTQHPSRSASLSDAEPRPAHQIQPPEAILGGGATPTVVAPVDQRADRATLASERRRAGKTLATLKRKLQDAFPIFKESRFKRLSSPWRKALRQEKAKSKSPIAQNELIHYPSHSEARAGRGSAYEPKIRSNSTDKTEDAENGCLPKDTRSDAIEKAKNDEEKLKGMTPHQHDAWIRDHMTAFKCRCARQCTCRSHVSPDARAELARIEPFLTARPPRPELAGVGSHLTDFAPGAFYTDTGPLNISTTTRTSEADTAVSGRAATATANPQNSLLGLSPSQRPRSLSPRPASLRHSRYSLQRLRQHGLMARTSIDSNLTAGRVRSTSTTSRRGTERFSTASLGPPSMSLAPESLAEQSRTQQPTPGENEYSDLDNEPRASTPHINGYRTSDERNRESDTTQPADSFGT</sequence>
<feature type="region of interest" description="Disordered" evidence="1">
    <location>
        <begin position="1"/>
        <end position="44"/>
    </location>
</feature>
<feature type="compositionally biased region" description="Polar residues" evidence="1">
    <location>
        <begin position="145"/>
        <end position="170"/>
    </location>
</feature>
<dbReference type="Proteomes" id="UP000800094">
    <property type="component" value="Unassembled WGS sequence"/>
</dbReference>
<feature type="compositionally biased region" description="Polar residues" evidence="1">
    <location>
        <begin position="512"/>
        <end position="522"/>
    </location>
</feature>
<feature type="region of interest" description="Disordered" evidence="1">
    <location>
        <begin position="250"/>
        <end position="306"/>
    </location>
</feature>
<feature type="compositionally biased region" description="Basic and acidic residues" evidence="1">
    <location>
        <begin position="546"/>
        <end position="555"/>
    </location>
</feature>
<dbReference type="RefSeq" id="XP_033682001.1">
    <property type="nucleotide sequence ID" value="XM_033822285.1"/>
</dbReference>
<dbReference type="EMBL" id="ML987197">
    <property type="protein sequence ID" value="KAF2246997.1"/>
    <property type="molecule type" value="Genomic_DNA"/>
</dbReference>
<dbReference type="OrthoDB" id="3945111at2759"/>
<feature type="region of interest" description="Disordered" evidence="1">
    <location>
        <begin position="467"/>
        <end position="565"/>
    </location>
</feature>
<accession>A0A6A6I9R4</accession>
<organism evidence="2 3">
    <name type="scientific">Trematosphaeria pertusa</name>
    <dbReference type="NCBI Taxonomy" id="390896"/>
    <lineage>
        <taxon>Eukaryota</taxon>
        <taxon>Fungi</taxon>
        <taxon>Dikarya</taxon>
        <taxon>Ascomycota</taxon>
        <taxon>Pezizomycotina</taxon>
        <taxon>Dothideomycetes</taxon>
        <taxon>Pleosporomycetidae</taxon>
        <taxon>Pleosporales</taxon>
        <taxon>Massarineae</taxon>
        <taxon>Trematosphaeriaceae</taxon>
        <taxon>Trematosphaeria</taxon>
    </lineage>
</organism>
<dbReference type="GeneID" id="54575615"/>
<reference evidence="2" key="1">
    <citation type="journal article" date="2020" name="Stud. Mycol.">
        <title>101 Dothideomycetes genomes: a test case for predicting lifestyles and emergence of pathogens.</title>
        <authorList>
            <person name="Haridas S."/>
            <person name="Albert R."/>
            <person name="Binder M."/>
            <person name="Bloem J."/>
            <person name="Labutti K."/>
            <person name="Salamov A."/>
            <person name="Andreopoulos B."/>
            <person name="Baker S."/>
            <person name="Barry K."/>
            <person name="Bills G."/>
            <person name="Bluhm B."/>
            <person name="Cannon C."/>
            <person name="Castanera R."/>
            <person name="Culley D."/>
            <person name="Daum C."/>
            <person name="Ezra D."/>
            <person name="Gonzalez J."/>
            <person name="Henrissat B."/>
            <person name="Kuo A."/>
            <person name="Liang C."/>
            <person name="Lipzen A."/>
            <person name="Lutzoni F."/>
            <person name="Magnuson J."/>
            <person name="Mondo S."/>
            <person name="Nolan M."/>
            <person name="Ohm R."/>
            <person name="Pangilinan J."/>
            <person name="Park H.-J."/>
            <person name="Ramirez L."/>
            <person name="Alfaro M."/>
            <person name="Sun H."/>
            <person name="Tritt A."/>
            <person name="Yoshinaga Y."/>
            <person name="Zwiers L.-H."/>
            <person name="Turgeon B."/>
            <person name="Goodwin S."/>
            <person name="Spatafora J."/>
            <person name="Crous P."/>
            <person name="Grigoriev I."/>
        </authorList>
    </citation>
    <scope>NUCLEOTIDE SEQUENCE</scope>
    <source>
        <strain evidence="2">CBS 122368</strain>
    </source>
</reference>